<accession>A0A6J7WZJ9</accession>
<reference evidence="1" key="1">
    <citation type="submission" date="2020-05" db="EMBL/GenBank/DDBJ databases">
        <authorList>
            <person name="Chiriac C."/>
            <person name="Salcher M."/>
            <person name="Ghai R."/>
            <person name="Kavagutti S V."/>
        </authorList>
    </citation>
    <scope>NUCLEOTIDE SEQUENCE</scope>
</reference>
<evidence type="ECO:0000313" key="1">
    <source>
        <dbReference type="EMBL" id="CAB5221484.1"/>
    </source>
</evidence>
<gene>
    <name evidence="1" type="ORF">UFOVP244_176</name>
</gene>
<name>A0A6J7WZJ9_9CAUD</name>
<proteinExistence type="predicted"/>
<protein>
    <submittedName>
        <fullName evidence="1">Uncharacterized protein</fullName>
    </submittedName>
</protein>
<dbReference type="EMBL" id="LR798292">
    <property type="protein sequence ID" value="CAB5221484.1"/>
    <property type="molecule type" value="Genomic_DNA"/>
</dbReference>
<organism evidence="1">
    <name type="scientific">uncultured Caudovirales phage</name>
    <dbReference type="NCBI Taxonomy" id="2100421"/>
    <lineage>
        <taxon>Viruses</taxon>
        <taxon>Duplodnaviria</taxon>
        <taxon>Heunggongvirae</taxon>
        <taxon>Uroviricota</taxon>
        <taxon>Caudoviricetes</taxon>
        <taxon>Peduoviridae</taxon>
        <taxon>Maltschvirus</taxon>
        <taxon>Maltschvirus maltsch</taxon>
    </lineage>
</organism>
<sequence length="638" mass="71008">MTNENNMETKVSYNHFALFVYPWVDMYPSEDPSREKAGPAVDIPNITGVSFSRSKNNPSNVLTVTVVGAVHWALRPGNWVILKSSVLIGILPNGNKSFPFDQDPNETAQQKHLDPKKGIPRFIGQISAFETRYSADGDGNLRRISIIKIREWSDCLNIPVRYDSVSLGAFNSKSANPFALTMLSADALRQAGFVDDAETMAAAHYNAFEFAQVALRFVGALSANTQDNQELASLNYNYPEVATRLPTLPKTLFEALGLTVTDPKMPFATGFVTTIFGVQRKPIKFADFDSIKKFYGLYPAEVVDQMSKSGTLNPFFDRNPKNRPISMGKIPLLYTGAALWSVLQENTDPSINEIFTDFIYTYKPGVKDVEVGARPAIFMRDKPFTLKKYLTPGSTDQWTIYDDIPRITVDLAYVTNMSVSNTFVTSPNYIALNYSGETTSKVAQTFQRFESTTGPIQHKGDMSRFGGYEQHIDTKYVDVTPNEGIVQTQEESSRFFGSILKVMDQWYTQKWKMANISLSLKDPGYPLTVGHNIELHIGGWIIVGHIESISTSSSVSGDGQWSTTTDVELSRVVQLNSLDQLDFIPIHEMGNLLGETIEFTPSQYNQEVQSLSSSVGGLLNKFKGIADMPKLPFSLKLS</sequence>